<keyword evidence="1" id="KW-0472">Membrane</keyword>
<gene>
    <name evidence="2" type="ORF">E2C04_07485</name>
</gene>
<feature type="transmembrane region" description="Helical" evidence="1">
    <location>
        <begin position="12"/>
        <end position="33"/>
    </location>
</feature>
<dbReference type="AlphaFoldDB" id="A0A4P7UEF1"/>
<dbReference type="InterPro" id="IPR021443">
    <property type="entry name" value="DUF3093"/>
</dbReference>
<keyword evidence="1" id="KW-1133">Transmembrane helix</keyword>
<dbReference type="EMBL" id="CP038462">
    <property type="protein sequence ID" value="QCC78670.1"/>
    <property type="molecule type" value="Genomic_DNA"/>
</dbReference>
<dbReference type="OrthoDB" id="3217020at2"/>
<sequence>MGAVDYSERLHVPLRWWVQGTMLVASFWLALVVSIPETAAWSITAVTLVVMAALFLAYGARVRVSDGTLHAGKAHIALSYVGDVEPLGTDATKLTAGRDADARAFLLLRPYLKRSVKVHLTDPADPTPYWLIHTRHPRELAAAITGAAASAQRGTPAR</sequence>
<organism evidence="2 3">
    <name type="scientific">Nocardioides daphniae</name>
    <dbReference type="NCBI Taxonomy" id="402297"/>
    <lineage>
        <taxon>Bacteria</taxon>
        <taxon>Bacillati</taxon>
        <taxon>Actinomycetota</taxon>
        <taxon>Actinomycetes</taxon>
        <taxon>Propionibacteriales</taxon>
        <taxon>Nocardioidaceae</taxon>
        <taxon>Nocardioides</taxon>
    </lineage>
</organism>
<dbReference type="Pfam" id="PF11292">
    <property type="entry name" value="DUF3093"/>
    <property type="match status" value="1"/>
</dbReference>
<evidence type="ECO:0000313" key="2">
    <source>
        <dbReference type="EMBL" id="QCC78670.1"/>
    </source>
</evidence>
<evidence type="ECO:0000313" key="3">
    <source>
        <dbReference type="Proteomes" id="UP000297025"/>
    </source>
</evidence>
<keyword evidence="1" id="KW-0812">Transmembrane</keyword>
<protein>
    <submittedName>
        <fullName evidence="2">DUF3093 domain-containing protein</fullName>
    </submittedName>
</protein>
<evidence type="ECO:0000256" key="1">
    <source>
        <dbReference type="SAM" id="Phobius"/>
    </source>
</evidence>
<dbReference type="KEGG" id="ndp:E2C04_07485"/>
<feature type="transmembrane region" description="Helical" evidence="1">
    <location>
        <begin position="39"/>
        <end position="60"/>
    </location>
</feature>
<proteinExistence type="predicted"/>
<dbReference type="Proteomes" id="UP000297025">
    <property type="component" value="Chromosome"/>
</dbReference>
<reference evidence="2 3" key="1">
    <citation type="journal article" date="2008" name="Int. J. Syst. Evol. Microbiol.">
        <title>Nocardioides daphniae sp. nov., isolated from Daphnia cucullata (Crustacea: Cladocera).</title>
        <authorList>
            <person name="Toth E.M."/>
            <person name="Keki Z."/>
            <person name="Homonnay Z.G."/>
            <person name="Borsodi A.K."/>
            <person name="Marialigeti K."/>
            <person name="Schumann P."/>
        </authorList>
    </citation>
    <scope>NUCLEOTIDE SEQUENCE [LARGE SCALE GENOMIC DNA]</scope>
    <source>
        <strain evidence="2 3">JCM 16608</strain>
    </source>
</reference>
<name>A0A4P7UEF1_9ACTN</name>
<accession>A0A4P7UEF1</accession>